<evidence type="ECO:0000313" key="2">
    <source>
        <dbReference type="Proteomes" id="UP000265703"/>
    </source>
</evidence>
<dbReference type="Proteomes" id="UP000265703">
    <property type="component" value="Unassembled WGS sequence"/>
</dbReference>
<organism evidence="1 2">
    <name type="scientific">Glomus cerebriforme</name>
    <dbReference type="NCBI Taxonomy" id="658196"/>
    <lineage>
        <taxon>Eukaryota</taxon>
        <taxon>Fungi</taxon>
        <taxon>Fungi incertae sedis</taxon>
        <taxon>Mucoromycota</taxon>
        <taxon>Glomeromycotina</taxon>
        <taxon>Glomeromycetes</taxon>
        <taxon>Glomerales</taxon>
        <taxon>Glomeraceae</taxon>
        <taxon>Glomus</taxon>
    </lineage>
</organism>
<dbReference type="OrthoDB" id="2305392at2759"/>
<accession>A0A397SKU3</accession>
<dbReference type="SUPFAM" id="SSF52047">
    <property type="entry name" value="RNI-like"/>
    <property type="match status" value="1"/>
</dbReference>
<protein>
    <recommendedName>
        <fullName evidence="3">F-box domain-containing protein</fullName>
    </recommendedName>
</protein>
<dbReference type="EMBL" id="QKYT01000472">
    <property type="protein sequence ID" value="RIA84725.1"/>
    <property type="molecule type" value="Genomic_DNA"/>
</dbReference>
<reference evidence="1 2" key="1">
    <citation type="submission" date="2018-06" db="EMBL/GenBank/DDBJ databases">
        <title>Comparative genomics reveals the genomic features of Rhizophagus irregularis, R. cerebriforme, R. diaphanum and Gigaspora rosea, and their symbiotic lifestyle signature.</title>
        <authorList>
            <person name="Morin E."/>
            <person name="San Clemente H."/>
            <person name="Chen E.C.H."/>
            <person name="De La Providencia I."/>
            <person name="Hainaut M."/>
            <person name="Kuo A."/>
            <person name="Kohler A."/>
            <person name="Murat C."/>
            <person name="Tang N."/>
            <person name="Roy S."/>
            <person name="Loubradou J."/>
            <person name="Henrissat B."/>
            <person name="Grigoriev I.V."/>
            <person name="Corradi N."/>
            <person name="Roux C."/>
            <person name="Martin F.M."/>
        </authorList>
    </citation>
    <scope>NUCLEOTIDE SEQUENCE [LARGE SCALE GENOMIC DNA]</scope>
    <source>
        <strain evidence="1 2">DAOM 227022</strain>
    </source>
</reference>
<sequence length="157" mass="18358">MCKTKLNKDPEIYIKRKTSSFNTLSKLKSIDSSFLFSKFVNLETLILYQSYDSEDLRTAIFSKLQILELKSRSLNIAINIIQNTNVNLWKVKIDDYSFEASREYIQAIYKCCPNIKYASIYLNNQNLDDDVVNFLINCQHLEAIEIIIYDENFDGIL</sequence>
<keyword evidence="2" id="KW-1185">Reference proteome</keyword>
<name>A0A397SKU3_9GLOM</name>
<proteinExistence type="predicted"/>
<dbReference type="Gene3D" id="3.80.10.10">
    <property type="entry name" value="Ribonuclease Inhibitor"/>
    <property type="match status" value="1"/>
</dbReference>
<dbReference type="InterPro" id="IPR032675">
    <property type="entry name" value="LRR_dom_sf"/>
</dbReference>
<dbReference type="AlphaFoldDB" id="A0A397SKU3"/>
<evidence type="ECO:0000313" key="1">
    <source>
        <dbReference type="EMBL" id="RIA84725.1"/>
    </source>
</evidence>
<comment type="caution">
    <text evidence="1">The sequence shown here is derived from an EMBL/GenBank/DDBJ whole genome shotgun (WGS) entry which is preliminary data.</text>
</comment>
<evidence type="ECO:0008006" key="3">
    <source>
        <dbReference type="Google" id="ProtNLM"/>
    </source>
</evidence>
<gene>
    <name evidence="1" type="ORF">C1645_831849</name>
</gene>